<keyword evidence="7" id="KW-1185">Reference proteome</keyword>
<feature type="region of interest" description="Disordered" evidence="4">
    <location>
        <begin position="662"/>
        <end position="685"/>
    </location>
</feature>
<sequence length="685" mass="75303">MSSHSHAHAHDPALYCAHCSRYFKAAKFHDRLCDFCHRIDKGASNPTDLEKWKKNQCPSCGMIVTTLIDPVCGPCTHANAPSGPPALQPSTQQHSVGDASVGPGFPNPVLAAPAGLARATASRTQSIIQDRHHAMSLSGNSISTIRLEFHSLAYLDKGAVEPPLPLKIGGFRTCAITFNSDERITTACNHLWTLGDGWQDTWDRISSIQINPLTDLKYMWVDGKVMLNARYFALHNGLPGLPLGLIFADANSAENKGYLIKPSNSKQYLCKLYVLIDAAQVLRRHHESLANTTSVLDNFSKPEVNAITSKRARSNTVTPSTYDPVIASPPRKRSTRATQLLQSPIRSPFTNTKHSSKPRWQSISFNLSFIVPHLQLYTIRTFEKIYEGKLTDRPFNTTGFTKDVYKLKVDNKMYVAKEFRKSFGFNKADQQSALEGESLRSWVQRLLIEDFIAFAAEMKVNVYQFHSANSFLIQLSRAANNVTPGLAQPSTSKSPSISTARTSSTVDPPRVFLCEPFIPETSTLRKFSGTMSAGTNNDLAGASADALAHFSYVATKGSIVLADLQGFMDTTRRTADNRPVCILFDNMAHFDYDTRLKMIGDGGKNGIDTFINQHVCGPKCIELGLNTLDPHTDDSKRPPTSISSLLTALDVILDSEGKFIEGQPGEGICDQLPDGLDISSESDSE</sequence>
<feature type="region of interest" description="Disordered" evidence="4">
    <location>
        <begin position="82"/>
        <end position="102"/>
    </location>
</feature>
<protein>
    <recommendedName>
        <fullName evidence="5">Alpha-type protein kinase domain-containing protein</fullName>
    </recommendedName>
</protein>
<evidence type="ECO:0000256" key="1">
    <source>
        <dbReference type="ARBA" id="ARBA00022527"/>
    </source>
</evidence>
<dbReference type="PROSITE" id="PS51158">
    <property type="entry name" value="ALPHA_KINASE"/>
    <property type="match status" value="1"/>
</dbReference>
<dbReference type="STRING" id="1314777.A0A164TA75"/>
<dbReference type="GO" id="GO:0005524">
    <property type="term" value="F:ATP binding"/>
    <property type="evidence" value="ECO:0007669"/>
    <property type="project" value="InterPro"/>
</dbReference>
<dbReference type="GO" id="GO:0004674">
    <property type="term" value="F:protein serine/threonine kinase activity"/>
    <property type="evidence" value="ECO:0007669"/>
    <property type="project" value="UniProtKB-KW"/>
</dbReference>
<name>A0A164TA75_9AGAM</name>
<evidence type="ECO:0000256" key="3">
    <source>
        <dbReference type="ARBA" id="ARBA00022777"/>
    </source>
</evidence>
<keyword evidence="1" id="KW-0723">Serine/threonine-protein kinase</keyword>
<evidence type="ECO:0000259" key="5">
    <source>
        <dbReference type="PROSITE" id="PS51158"/>
    </source>
</evidence>
<reference evidence="6 7" key="1">
    <citation type="journal article" date="2016" name="Mol. Biol. Evol.">
        <title>Comparative Genomics of Early-Diverging Mushroom-Forming Fungi Provides Insights into the Origins of Lignocellulose Decay Capabilities.</title>
        <authorList>
            <person name="Nagy L.G."/>
            <person name="Riley R."/>
            <person name="Tritt A."/>
            <person name="Adam C."/>
            <person name="Daum C."/>
            <person name="Floudas D."/>
            <person name="Sun H."/>
            <person name="Yadav J.S."/>
            <person name="Pangilinan J."/>
            <person name="Larsson K.H."/>
            <person name="Matsuura K."/>
            <person name="Barry K."/>
            <person name="Labutti K."/>
            <person name="Kuo R."/>
            <person name="Ohm R.A."/>
            <person name="Bhattacharya S.S."/>
            <person name="Shirouzu T."/>
            <person name="Yoshinaga Y."/>
            <person name="Martin F.M."/>
            <person name="Grigoriev I.V."/>
            <person name="Hibbett D.S."/>
        </authorList>
    </citation>
    <scope>NUCLEOTIDE SEQUENCE [LARGE SCALE GENOMIC DNA]</scope>
    <source>
        <strain evidence="6 7">HHB9708</strain>
    </source>
</reference>
<dbReference type="EMBL" id="KV419411">
    <property type="protein sequence ID" value="KZS92200.1"/>
    <property type="molecule type" value="Genomic_DNA"/>
</dbReference>
<proteinExistence type="predicted"/>
<feature type="domain" description="Alpha-type protein kinase" evidence="5">
    <location>
        <begin position="352"/>
        <end position="628"/>
    </location>
</feature>
<dbReference type="OrthoDB" id="301415at2759"/>
<dbReference type="Pfam" id="PF02816">
    <property type="entry name" value="Alpha_kinase"/>
    <property type="match status" value="1"/>
</dbReference>
<dbReference type="CDD" id="cd04515">
    <property type="entry name" value="Alpha_kinase"/>
    <property type="match status" value="1"/>
</dbReference>
<dbReference type="InterPro" id="IPR004166">
    <property type="entry name" value="a-kinase_dom"/>
</dbReference>
<dbReference type="AlphaFoldDB" id="A0A164TA75"/>
<keyword evidence="2" id="KW-0808">Transferase</keyword>
<organism evidence="6 7">
    <name type="scientific">Sistotremastrum niveocremeum HHB9708</name>
    <dbReference type="NCBI Taxonomy" id="1314777"/>
    <lineage>
        <taxon>Eukaryota</taxon>
        <taxon>Fungi</taxon>
        <taxon>Dikarya</taxon>
        <taxon>Basidiomycota</taxon>
        <taxon>Agaricomycotina</taxon>
        <taxon>Agaricomycetes</taxon>
        <taxon>Sistotremastrales</taxon>
        <taxon>Sistotremastraceae</taxon>
        <taxon>Sertulicium</taxon>
        <taxon>Sertulicium niveocremeum</taxon>
    </lineage>
</organism>
<dbReference type="InterPro" id="IPR011009">
    <property type="entry name" value="Kinase-like_dom_sf"/>
</dbReference>
<evidence type="ECO:0000256" key="4">
    <source>
        <dbReference type="SAM" id="MobiDB-lite"/>
    </source>
</evidence>
<gene>
    <name evidence="6" type="ORF">SISNIDRAFT_467057</name>
</gene>
<dbReference type="SUPFAM" id="SSF56112">
    <property type="entry name" value="Protein kinase-like (PK-like)"/>
    <property type="match status" value="1"/>
</dbReference>
<dbReference type="Proteomes" id="UP000076722">
    <property type="component" value="Unassembled WGS sequence"/>
</dbReference>
<evidence type="ECO:0000313" key="7">
    <source>
        <dbReference type="Proteomes" id="UP000076722"/>
    </source>
</evidence>
<evidence type="ECO:0000313" key="6">
    <source>
        <dbReference type="EMBL" id="KZS92200.1"/>
    </source>
</evidence>
<evidence type="ECO:0000256" key="2">
    <source>
        <dbReference type="ARBA" id="ARBA00022679"/>
    </source>
</evidence>
<accession>A0A164TA75</accession>
<dbReference type="Gene3D" id="3.20.200.10">
    <property type="entry name" value="MHCK/EF2 kinase"/>
    <property type="match status" value="1"/>
</dbReference>
<keyword evidence="3" id="KW-0418">Kinase</keyword>